<proteinExistence type="inferred from homology"/>
<evidence type="ECO:0000256" key="4">
    <source>
        <dbReference type="ARBA" id="ARBA00022801"/>
    </source>
</evidence>
<dbReference type="GO" id="GO:0005576">
    <property type="term" value="C:extracellular region"/>
    <property type="evidence" value="ECO:0007669"/>
    <property type="project" value="UniProtKB-SubCell"/>
</dbReference>
<dbReference type="PRINTS" id="PR00722">
    <property type="entry name" value="CHYMOTRYPSIN"/>
</dbReference>
<keyword evidence="3 7" id="KW-0645">Protease</keyword>
<reference evidence="9" key="1">
    <citation type="submission" date="2020-08" db="EMBL/GenBank/DDBJ databases">
        <title>Genome sequencing and assembly of the red palm weevil Rhynchophorus ferrugineus.</title>
        <authorList>
            <person name="Dias G.B."/>
            <person name="Bergman C.M."/>
            <person name="Manee M."/>
        </authorList>
    </citation>
    <scope>NUCLEOTIDE SEQUENCE</scope>
    <source>
        <strain evidence="9">AA-2017</strain>
        <tissue evidence="9">Whole larva</tissue>
    </source>
</reference>
<dbReference type="FunFam" id="2.40.10.10:FF:000036">
    <property type="entry name" value="Trypsin beta"/>
    <property type="match status" value="1"/>
</dbReference>
<dbReference type="OrthoDB" id="10061449at2759"/>
<dbReference type="GO" id="GO:0004252">
    <property type="term" value="F:serine-type endopeptidase activity"/>
    <property type="evidence" value="ECO:0007669"/>
    <property type="project" value="InterPro"/>
</dbReference>
<protein>
    <recommendedName>
        <fullName evidence="8">Peptidase S1 domain-containing protein</fullName>
    </recommendedName>
</protein>
<evidence type="ECO:0000256" key="6">
    <source>
        <dbReference type="ARBA" id="ARBA00023157"/>
    </source>
</evidence>
<keyword evidence="6" id="KW-1015">Disulfide bond</keyword>
<dbReference type="FunFam" id="2.40.10.10:FF:000068">
    <property type="entry name" value="transmembrane protease serine 2"/>
    <property type="match status" value="1"/>
</dbReference>
<feature type="domain" description="Peptidase S1" evidence="8">
    <location>
        <begin position="126"/>
        <end position="366"/>
    </location>
</feature>
<accession>A0A834IVF9</accession>
<sequence>MTATSSRIAALERLYMLCAYINQEIIQFSSVILHKLGYSSLNFATASNALNYYLSKYLSVSFNPSLSSNYVHLPPLFPSRTQPATPASSSSIVAKPHSAAELREDNFKPSYYPLNSAQKDIPPLKIAHGHNAVRNQFPYQVSVRRHVITSYYHICGGSILNKNFILTAAHCTSEFPPNYFRIVAGILDTRDIGIPNQQTIAVSSIIDHPNYDENVSLSPYDISILQLSTPLSYGVNVQPISLPAARTTPHGYAVVSGWGRTANNDLPDILQYVEVPIATARECIDLIYSISGAINGFYADLNICVVPRTPDTGEATCSGDSGGPLVQNNEVVGIVSWGYSPCGYPGIPSVLTKVSVFVDWIRSTIETDNAY</sequence>
<dbReference type="InterPro" id="IPR050430">
    <property type="entry name" value="Peptidase_S1"/>
</dbReference>
<evidence type="ECO:0000313" key="10">
    <source>
        <dbReference type="Proteomes" id="UP000625711"/>
    </source>
</evidence>
<dbReference type="PROSITE" id="PS00135">
    <property type="entry name" value="TRYPSIN_SER"/>
    <property type="match status" value="1"/>
</dbReference>
<comment type="caution">
    <text evidence="9">The sequence shown here is derived from an EMBL/GenBank/DDBJ whole genome shotgun (WGS) entry which is preliminary data.</text>
</comment>
<evidence type="ECO:0000256" key="1">
    <source>
        <dbReference type="ARBA" id="ARBA00004239"/>
    </source>
</evidence>
<dbReference type="PROSITE" id="PS00134">
    <property type="entry name" value="TRYPSIN_HIS"/>
    <property type="match status" value="1"/>
</dbReference>
<dbReference type="PROSITE" id="PS50240">
    <property type="entry name" value="TRYPSIN_DOM"/>
    <property type="match status" value="1"/>
</dbReference>
<gene>
    <name evidence="9" type="ORF">GWI33_003893</name>
</gene>
<evidence type="ECO:0000256" key="3">
    <source>
        <dbReference type="ARBA" id="ARBA00022670"/>
    </source>
</evidence>
<dbReference type="InterPro" id="IPR033116">
    <property type="entry name" value="TRYPSIN_SER"/>
</dbReference>
<name>A0A834IVF9_RHYFE</name>
<comment type="subcellular location">
    <subcellularLocation>
        <location evidence="1">Secreted</location>
        <location evidence="1">Extracellular space</location>
    </subcellularLocation>
</comment>
<keyword evidence="5 7" id="KW-0720">Serine protease</keyword>
<dbReference type="GO" id="GO:0006508">
    <property type="term" value="P:proteolysis"/>
    <property type="evidence" value="ECO:0007669"/>
    <property type="project" value="UniProtKB-KW"/>
</dbReference>
<evidence type="ECO:0000256" key="2">
    <source>
        <dbReference type="ARBA" id="ARBA00007664"/>
    </source>
</evidence>
<dbReference type="Pfam" id="PF00089">
    <property type="entry name" value="Trypsin"/>
    <property type="match status" value="1"/>
</dbReference>
<dbReference type="SUPFAM" id="SSF50494">
    <property type="entry name" value="Trypsin-like serine proteases"/>
    <property type="match status" value="1"/>
</dbReference>
<keyword evidence="4 7" id="KW-0378">Hydrolase</keyword>
<dbReference type="InterPro" id="IPR018114">
    <property type="entry name" value="TRYPSIN_HIS"/>
</dbReference>
<dbReference type="PANTHER" id="PTHR24276">
    <property type="entry name" value="POLYSERASE-RELATED"/>
    <property type="match status" value="1"/>
</dbReference>
<evidence type="ECO:0000313" key="9">
    <source>
        <dbReference type="EMBL" id="KAF7286836.1"/>
    </source>
</evidence>
<evidence type="ECO:0000256" key="7">
    <source>
        <dbReference type="RuleBase" id="RU363034"/>
    </source>
</evidence>
<dbReference type="SMART" id="SM00020">
    <property type="entry name" value="Tryp_SPc"/>
    <property type="match status" value="1"/>
</dbReference>
<dbReference type="Proteomes" id="UP000625711">
    <property type="component" value="Unassembled WGS sequence"/>
</dbReference>
<comment type="similarity">
    <text evidence="2">Belongs to the peptidase S1 family.</text>
</comment>
<dbReference type="InterPro" id="IPR043504">
    <property type="entry name" value="Peptidase_S1_PA_chymotrypsin"/>
</dbReference>
<keyword evidence="10" id="KW-1185">Reference proteome</keyword>
<evidence type="ECO:0000259" key="8">
    <source>
        <dbReference type="PROSITE" id="PS50240"/>
    </source>
</evidence>
<dbReference type="AlphaFoldDB" id="A0A834IVF9"/>
<dbReference type="Gene3D" id="2.40.10.10">
    <property type="entry name" value="Trypsin-like serine proteases"/>
    <property type="match status" value="1"/>
</dbReference>
<dbReference type="EMBL" id="JAACXV010000020">
    <property type="protein sequence ID" value="KAF7286836.1"/>
    <property type="molecule type" value="Genomic_DNA"/>
</dbReference>
<dbReference type="InterPro" id="IPR009003">
    <property type="entry name" value="Peptidase_S1_PA"/>
</dbReference>
<evidence type="ECO:0000256" key="5">
    <source>
        <dbReference type="ARBA" id="ARBA00022825"/>
    </source>
</evidence>
<dbReference type="CDD" id="cd00190">
    <property type="entry name" value="Tryp_SPc"/>
    <property type="match status" value="1"/>
</dbReference>
<dbReference type="InterPro" id="IPR001314">
    <property type="entry name" value="Peptidase_S1A"/>
</dbReference>
<dbReference type="InterPro" id="IPR001254">
    <property type="entry name" value="Trypsin_dom"/>
</dbReference>
<dbReference type="PANTHER" id="PTHR24276:SF95">
    <property type="entry name" value="PEPTIDASE S1 DOMAIN-CONTAINING PROTEIN"/>
    <property type="match status" value="1"/>
</dbReference>
<organism evidence="9 10">
    <name type="scientific">Rhynchophorus ferrugineus</name>
    <name type="common">Red palm weevil</name>
    <name type="synonym">Curculio ferrugineus</name>
    <dbReference type="NCBI Taxonomy" id="354439"/>
    <lineage>
        <taxon>Eukaryota</taxon>
        <taxon>Metazoa</taxon>
        <taxon>Ecdysozoa</taxon>
        <taxon>Arthropoda</taxon>
        <taxon>Hexapoda</taxon>
        <taxon>Insecta</taxon>
        <taxon>Pterygota</taxon>
        <taxon>Neoptera</taxon>
        <taxon>Endopterygota</taxon>
        <taxon>Coleoptera</taxon>
        <taxon>Polyphaga</taxon>
        <taxon>Cucujiformia</taxon>
        <taxon>Curculionidae</taxon>
        <taxon>Dryophthorinae</taxon>
        <taxon>Rhynchophorus</taxon>
    </lineage>
</organism>